<protein>
    <submittedName>
        <fullName evidence="1">Uncharacterized protein</fullName>
    </submittedName>
</protein>
<dbReference type="AlphaFoldDB" id="X1A3V7"/>
<evidence type="ECO:0000313" key="1">
    <source>
        <dbReference type="EMBL" id="GAG54906.1"/>
    </source>
</evidence>
<comment type="caution">
    <text evidence="1">The sequence shown here is derived from an EMBL/GenBank/DDBJ whole genome shotgun (WGS) entry which is preliminary data.</text>
</comment>
<reference evidence="1" key="1">
    <citation type="journal article" date="2014" name="Front. Microbiol.">
        <title>High frequency of phylogenetically diverse reductive dehalogenase-homologous genes in deep subseafloor sedimentary metagenomes.</title>
        <authorList>
            <person name="Kawai M."/>
            <person name="Futagami T."/>
            <person name="Toyoda A."/>
            <person name="Takaki Y."/>
            <person name="Nishi S."/>
            <person name="Hori S."/>
            <person name="Arai W."/>
            <person name="Tsubouchi T."/>
            <person name="Morono Y."/>
            <person name="Uchiyama I."/>
            <person name="Ito T."/>
            <person name="Fujiyama A."/>
            <person name="Inagaki F."/>
            <person name="Takami H."/>
        </authorList>
    </citation>
    <scope>NUCLEOTIDE SEQUENCE</scope>
    <source>
        <strain evidence="1">Expedition CK06-06</strain>
    </source>
</reference>
<proteinExistence type="predicted"/>
<dbReference type="EMBL" id="BART01005893">
    <property type="protein sequence ID" value="GAG54906.1"/>
    <property type="molecule type" value="Genomic_DNA"/>
</dbReference>
<feature type="non-terminal residue" evidence="1">
    <location>
        <position position="201"/>
    </location>
</feature>
<sequence>MSLLNYTPLQKLALKGKCKGKTLLQLSYEPSHFQKEEPISFTETLSPTTPEMLVEQNRRAGLNLLDIHLETCGITCKLEAHCKRCIDEGNSEHLVKVIKKFIKTCGIRYCIKPKCVSERFSRVVNKLKNARRTKNLRKMYHFVIGFPKIYAKDFKQEMKKQTKVLNSFNKALRKGRVITETIKIGKVEKKIKRKINPIKIV</sequence>
<gene>
    <name evidence="1" type="ORF">S01H4_13370</name>
</gene>
<organism evidence="1">
    <name type="scientific">marine sediment metagenome</name>
    <dbReference type="NCBI Taxonomy" id="412755"/>
    <lineage>
        <taxon>unclassified sequences</taxon>
        <taxon>metagenomes</taxon>
        <taxon>ecological metagenomes</taxon>
    </lineage>
</organism>
<name>X1A3V7_9ZZZZ</name>
<accession>X1A3V7</accession>